<dbReference type="CTD" id="283869"/>
<accession>A0A2K5RA64</accession>
<keyword evidence="3" id="KW-0964">Secreted</keyword>
<dbReference type="OMA" id="NGYSWAR"/>
<feature type="region of interest" description="Disordered" evidence="7">
    <location>
        <begin position="192"/>
        <end position="221"/>
    </location>
</feature>
<reference evidence="8" key="2">
    <citation type="submission" date="2025-09" db="UniProtKB">
        <authorList>
            <consortium name="Ensembl"/>
        </authorList>
    </citation>
    <scope>IDENTIFICATION</scope>
</reference>
<dbReference type="Ensembl" id="ENSCCAT00000042540.1">
    <property type="protein sequence ID" value="ENSCCAP00000025020.1"/>
    <property type="gene ID" value="ENSCCAG00000030311.1"/>
</dbReference>
<dbReference type="GeneID" id="108290932"/>
<evidence type="ECO:0000256" key="1">
    <source>
        <dbReference type="ARBA" id="ARBA00004613"/>
    </source>
</evidence>
<evidence type="ECO:0000313" key="8">
    <source>
        <dbReference type="Ensembl" id="ENSCCAP00000025020.1"/>
    </source>
</evidence>
<dbReference type="PRINTS" id="PR01890">
    <property type="entry name" value="PPNRPEPTIDEW"/>
</dbReference>
<evidence type="ECO:0000256" key="7">
    <source>
        <dbReference type="SAM" id="MobiDB-lite"/>
    </source>
</evidence>
<dbReference type="Pfam" id="PF15180">
    <property type="entry name" value="NPBW"/>
    <property type="match status" value="1"/>
</dbReference>
<organism evidence="8 9">
    <name type="scientific">Cebus imitator</name>
    <name type="common">Panamanian white-faced capuchin</name>
    <name type="synonym">Cebus capucinus imitator</name>
    <dbReference type="NCBI Taxonomy" id="2715852"/>
    <lineage>
        <taxon>Eukaryota</taxon>
        <taxon>Metazoa</taxon>
        <taxon>Chordata</taxon>
        <taxon>Craniata</taxon>
        <taxon>Vertebrata</taxon>
        <taxon>Euteleostomi</taxon>
        <taxon>Mammalia</taxon>
        <taxon>Eutheria</taxon>
        <taxon>Euarchontoglires</taxon>
        <taxon>Primates</taxon>
        <taxon>Haplorrhini</taxon>
        <taxon>Platyrrhini</taxon>
        <taxon>Cebidae</taxon>
        <taxon>Cebinae</taxon>
        <taxon>Cebus</taxon>
    </lineage>
</organism>
<dbReference type="RefSeq" id="XP_017366544.1">
    <property type="nucleotide sequence ID" value="XM_017511055.2"/>
</dbReference>
<feature type="region of interest" description="Disordered" evidence="7">
    <location>
        <begin position="17"/>
        <end position="95"/>
    </location>
</feature>
<comment type="similarity">
    <text evidence="2">Belongs to the neuropeptide B/W family.</text>
</comment>
<dbReference type="PRINTS" id="PR01888">
    <property type="entry name" value="NROPEPTIDEBW"/>
</dbReference>
<dbReference type="AlphaFoldDB" id="A0A2K5RA64"/>
<evidence type="ECO:0000256" key="4">
    <source>
        <dbReference type="ARBA" id="ARBA00022685"/>
    </source>
</evidence>
<sequence length="251" mass="26338">MSPASCGGDLSSLCPSSHLGSAAGTAGADRGGATERLKLDPQGTHSSPLTSCLLGSGTRRPNSAARPNPTEPVSGPPRRAAVDSSALAPGRGVREAPASRLRLALPLLLLLLPLPASAWYKHVASPRYHTVGRAAGLLMGLRRSPYLWRRELHPAAETLARDTLSPGPAARGAPLLPPSWVQELWEAQRRSSEAGIPVRAPGSPRAPEPAREPQSLDFGGAVQRLQRDVSRPAVVPAANRLGWPRLAPEPS</sequence>
<name>A0A2K5RA64_CEBIM</name>
<comment type="subcellular location">
    <subcellularLocation>
        <location evidence="1">Secreted</location>
    </subcellularLocation>
</comment>
<dbReference type="Proteomes" id="UP000233040">
    <property type="component" value="Unassembled WGS sequence"/>
</dbReference>
<keyword evidence="6" id="KW-0527">Neuropeptide</keyword>
<reference evidence="8" key="1">
    <citation type="submission" date="2025-08" db="UniProtKB">
        <authorList>
            <consortium name="Ensembl"/>
        </authorList>
    </citation>
    <scope>IDENTIFICATION</scope>
</reference>
<dbReference type="STRING" id="9516.ENSCCAP00000025020"/>
<dbReference type="InterPro" id="IPR013297">
    <property type="entry name" value="Neuropept_BW_pre"/>
</dbReference>
<dbReference type="GeneTree" id="ENSGT00940000158204"/>
<dbReference type="KEGG" id="cimi:108290932"/>
<dbReference type="GO" id="GO:0005576">
    <property type="term" value="C:extracellular region"/>
    <property type="evidence" value="ECO:0007669"/>
    <property type="project" value="UniProtKB-SubCell"/>
</dbReference>
<dbReference type="GO" id="GO:0001664">
    <property type="term" value="F:G protein-coupled receptor binding"/>
    <property type="evidence" value="ECO:0007669"/>
    <property type="project" value="InterPro"/>
</dbReference>
<dbReference type="GO" id="GO:0007218">
    <property type="term" value="P:neuropeptide signaling pathway"/>
    <property type="evidence" value="ECO:0007669"/>
    <property type="project" value="UniProtKB-KW"/>
</dbReference>
<evidence type="ECO:0000256" key="3">
    <source>
        <dbReference type="ARBA" id="ARBA00022525"/>
    </source>
</evidence>
<keyword evidence="5" id="KW-0732">Signal</keyword>
<evidence type="ECO:0000256" key="6">
    <source>
        <dbReference type="ARBA" id="ARBA00023320"/>
    </source>
</evidence>
<dbReference type="PANTHER" id="PTHR28553">
    <property type="entry name" value="NEUROPEPTIDE B"/>
    <property type="match status" value="1"/>
</dbReference>
<keyword evidence="4" id="KW-0165">Cleavage on pair of basic residues</keyword>
<proteinExistence type="inferred from homology"/>
<protein>
    <submittedName>
        <fullName evidence="8">Neuropeptide W</fullName>
    </submittedName>
</protein>
<dbReference type="PANTHER" id="PTHR28553:SF2">
    <property type="entry name" value="NEUROPEPTIDE W"/>
    <property type="match status" value="1"/>
</dbReference>
<dbReference type="GO" id="GO:0007631">
    <property type="term" value="P:feeding behavior"/>
    <property type="evidence" value="ECO:0007669"/>
    <property type="project" value="TreeGrafter"/>
</dbReference>
<evidence type="ECO:0000256" key="2">
    <source>
        <dbReference type="ARBA" id="ARBA00005292"/>
    </source>
</evidence>
<evidence type="ECO:0000313" key="9">
    <source>
        <dbReference type="Proteomes" id="UP000233040"/>
    </source>
</evidence>
<keyword evidence="9" id="KW-1185">Reference proteome</keyword>
<evidence type="ECO:0000256" key="5">
    <source>
        <dbReference type="ARBA" id="ARBA00022729"/>
    </source>
</evidence>
<dbReference type="InterPro" id="IPR013299">
    <property type="entry name" value="Neuropept_W_pre"/>
</dbReference>
<gene>
    <name evidence="8" type="primary">NPW</name>
</gene>